<dbReference type="Gene3D" id="1.10.10.570">
    <property type="entry name" value="Winged helix' DNA-binding domain. Chain C. Domain 1"/>
    <property type="match status" value="1"/>
</dbReference>
<dbReference type="InterPro" id="IPR036390">
    <property type="entry name" value="WH_DNA-bd_sf"/>
</dbReference>
<dbReference type="PANTHER" id="PTHR13149:SF0">
    <property type="entry name" value="VACUOLAR PROTEIN-SORTING-ASSOCIATED PROTEIN 25"/>
    <property type="match status" value="1"/>
</dbReference>
<proteinExistence type="inferred from homology"/>
<dbReference type="Pfam" id="PF05871">
    <property type="entry name" value="ESCRT-II"/>
    <property type="match status" value="1"/>
</dbReference>
<evidence type="ECO:0000313" key="6">
    <source>
        <dbReference type="EMBL" id="SPO38842.1"/>
    </source>
</evidence>
<evidence type="ECO:0000256" key="1">
    <source>
        <dbReference type="ARBA" id="ARBA00009674"/>
    </source>
</evidence>
<reference evidence="6 7" key="1">
    <citation type="submission" date="2018-03" db="EMBL/GenBank/DDBJ databases">
        <authorList>
            <person name="Guldener U."/>
        </authorList>
    </citation>
    <scope>NUCLEOTIDE SEQUENCE [LARGE SCALE GENOMIC DNA]</scope>
    <source>
        <strain evidence="6 7">DAOM196992</strain>
    </source>
</reference>
<dbReference type="GO" id="GO:0043328">
    <property type="term" value="P:protein transport to vacuole involved in ubiquitin-dependent protein catabolic process via the multivesicular body sorting pathway"/>
    <property type="evidence" value="ECO:0007669"/>
    <property type="project" value="TreeGrafter"/>
</dbReference>
<keyword evidence="3" id="KW-0653">Protein transport</keyword>
<dbReference type="InterPro" id="IPR008570">
    <property type="entry name" value="ESCRT-II_cplx_Vps25-sub"/>
</dbReference>
<dbReference type="Gene3D" id="1.10.10.10">
    <property type="entry name" value="Winged helix-like DNA-binding domain superfamily/Winged helix DNA-binding domain"/>
    <property type="match status" value="1"/>
</dbReference>
<dbReference type="AlphaFoldDB" id="A0A5C3F3C9"/>
<feature type="compositionally biased region" description="Polar residues" evidence="5">
    <location>
        <begin position="19"/>
        <end position="30"/>
    </location>
</feature>
<dbReference type="OrthoDB" id="245150at2759"/>
<accession>A0A5C3F3C9</accession>
<evidence type="ECO:0000256" key="4">
    <source>
        <dbReference type="ARBA" id="ARBA00030094"/>
    </source>
</evidence>
<dbReference type="InterPro" id="IPR036388">
    <property type="entry name" value="WH-like_DNA-bd_sf"/>
</dbReference>
<evidence type="ECO:0000256" key="3">
    <source>
        <dbReference type="ARBA" id="ARBA00022927"/>
    </source>
</evidence>
<sequence length="244" mass="26272">MATVSVPPSPTAAGHLGSSMASTATPLSNDSGGGAASASASGFSFPAIHSFPPFYTLQPNPTSRAQQLAQWRSLILAFCRHHRIFYVDAAPTSSSSSASAVAPGVDADARERDVWQSLFRNARISRALDGETVREILQDMVRNRQAAWDGVRPGKAATGTKALIYWRTPAQWADLIYDWVSATGQNKSIMTLFELTQGDLVEGQEFHNLPIPLLRQALQHLSTQGKAQIFAGTETDDGEGVKFV</sequence>
<dbReference type="GO" id="GO:0000814">
    <property type="term" value="C:ESCRT II complex"/>
    <property type="evidence" value="ECO:0007669"/>
    <property type="project" value="InterPro"/>
</dbReference>
<gene>
    <name evidence="6" type="ORF">PSFLO_04321</name>
</gene>
<dbReference type="Proteomes" id="UP000323386">
    <property type="component" value="Unassembled WGS sequence"/>
</dbReference>
<keyword evidence="2" id="KW-0813">Transport</keyword>
<dbReference type="EMBL" id="OOIP01000011">
    <property type="protein sequence ID" value="SPO38842.1"/>
    <property type="molecule type" value="Genomic_DNA"/>
</dbReference>
<dbReference type="InterPro" id="IPR014041">
    <property type="entry name" value="ESCRT-II_cplx_Vps25-sub_N"/>
</dbReference>
<comment type="similarity">
    <text evidence="1">Belongs to the VPS25 family.</text>
</comment>
<evidence type="ECO:0000313" key="7">
    <source>
        <dbReference type="Proteomes" id="UP000323386"/>
    </source>
</evidence>
<keyword evidence="7" id="KW-1185">Reference proteome</keyword>
<organism evidence="6 7">
    <name type="scientific">Pseudozyma flocculosa</name>
    <dbReference type="NCBI Taxonomy" id="84751"/>
    <lineage>
        <taxon>Eukaryota</taxon>
        <taxon>Fungi</taxon>
        <taxon>Dikarya</taxon>
        <taxon>Basidiomycota</taxon>
        <taxon>Ustilaginomycotina</taxon>
        <taxon>Ustilaginomycetes</taxon>
        <taxon>Ustilaginales</taxon>
        <taxon>Ustilaginaceae</taxon>
        <taxon>Pseudozyma</taxon>
    </lineage>
</organism>
<feature type="region of interest" description="Disordered" evidence="5">
    <location>
        <begin position="1"/>
        <end position="33"/>
    </location>
</feature>
<protein>
    <recommendedName>
        <fullName evidence="4">ESCRT-II complex subunit VPS25</fullName>
    </recommendedName>
</protein>
<evidence type="ECO:0000256" key="5">
    <source>
        <dbReference type="SAM" id="MobiDB-lite"/>
    </source>
</evidence>
<dbReference type="PANTHER" id="PTHR13149">
    <property type="entry name" value="VACUOLAR PROTEIN SORTING-ASSOCIATED PROTEIN VPS25"/>
    <property type="match status" value="1"/>
</dbReference>
<evidence type="ECO:0000256" key="2">
    <source>
        <dbReference type="ARBA" id="ARBA00022448"/>
    </source>
</evidence>
<dbReference type="GO" id="GO:0042803">
    <property type="term" value="F:protein homodimerization activity"/>
    <property type="evidence" value="ECO:0007669"/>
    <property type="project" value="TreeGrafter"/>
</dbReference>
<dbReference type="FunFam" id="1.10.10.10:FF:000141">
    <property type="entry name" value="vacuolar protein-sorting-associated protein 25"/>
    <property type="match status" value="1"/>
</dbReference>
<name>A0A5C3F3C9_9BASI</name>
<dbReference type="GO" id="GO:0005198">
    <property type="term" value="F:structural molecule activity"/>
    <property type="evidence" value="ECO:0007669"/>
    <property type="project" value="TreeGrafter"/>
</dbReference>
<dbReference type="GO" id="GO:0016236">
    <property type="term" value="P:macroautophagy"/>
    <property type="evidence" value="ECO:0007669"/>
    <property type="project" value="UniProtKB-ARBA"/>
</dbReference>
<dbReference type="SUPFAM" id="SSF46785">
    <property type="entry name" value="Winged helix' DNA-binding domain"/>
    <property type="match status" value="2"/>
</dbReference>